<dbReference type="Pfam" id="PF00072">
    <property type="entry name" value="Response_reg"/>
    <property type="match status" value="1"/>
</dbReference>
<dbReference type="InterPro" id="IPR036097">
    <property type="entry name" value="HisK_dim/P_sf"/>
</dbReference>
<evidence type="ECO:0000256" key="3">
    <source>
        <dbReference type="PROSITE-ProRule" id="PRU00169"/>
    </source>
</evidence>
<feature type="modified residue" description="4-aspartylphosphate" evidence="3">
    <location>
        <position position="723"/>
    </location>
</feature>
<feature type="region of interest" description="Disordered" evidence="4">
    <location>
        <begin position="268"/>
        <end position="304"/>
    </location>
</feature>
<evidence type="ECO:0000313" key="8">
    <source>
        <dbReference type="EMBL" id="SMF99016.1"/>
    </source>
</evidence>
<feature type="transmembrane region" description="Helical" evidence="5">
    <location>
        <begin position="346"/>
        <end position="368"/>
    </location>
</feature>
<dbReference type="PROSITE" id="PS50110">
    <property type="entry name" value="RESPONSE_REGULATORY"/>
    <property type="match status" value="1"/>
</dbReference>
<proteinExistence type="predicted"/>
<protein>
    <recommendedName>
        <fullName evidence="2">histidine kinase</fullName>
        <ecNumber evidence="2">2.7.13.3</ecNumber>
    </recommendedName>
</protein>
<dbReference type="SUPFAM" id="SSF52172">
    <property type="entry name" value="CheY-like"/>
    <property type="match status" value="1"/>
</dbReference>
<dbReference type="InterPro" id="IPR001789">
    <property type="entry name" value="Sig_transdc_resp-reg_receiver"/>
</dbReference>
<keyword evidence="3" id="KW-0597">Phosphoprotein</keyword>
<dbReference type="Gene3D" id="1.10.287.130">
    <property type="match status" value="1"/>
</dbReference>
<dbReference type="EMBL" id="FXAN01000037">
    <property type="protein sequence ID" value="SMF99016.1"/>
    <property type="molecule type" value="Genomic_DNA"/>
</dbReference>
<keyword evidence="5" id="KW-1133">Transmembrane helix</keyword>
<evidence type="ECO:0000259" key="7">
    <source>
        <dbReference type="PROSITE" id="PS50110"/>
    </source>
</evidence>
<comment type="catalytic activity">
    <reaction evidence="1">
        <text>ATP + protein L-histidine = ADP + protein N-phospho-L-histidine.</text>
        <dbReference type="EC" id="2.7.13.3"/>
    </reaction>
</comment>
<dbReference type="InterPro" id="IPR003594">
    <property type="entry name" value="HATPase_dom"/>
</dbReference>
<dbReference type="CDD" id="cd12914">
    <property type="entry name" value="PDC1_DGC_like"/>
    <property type="match status" value="1"/>
</dbReference>
<dbReference type="Proteomes" id="UP000198460">
    <property type="component" value="Unassembled WGS sequence"/>
</dbReference>
<accession>A0A238H1C3</accession>
<name>A0A238H1C3_9BURK</name>
<dbReference type="CDD" id="cd17546">
    <property type="entry name" value="REC_hyHK_CKI1_RcsC-like"/>
    <property type="match status" value="1"/>
</dbReference>
<organism evidence="8 9">
    <name type="scientific">Burkholderia singularis</name>
    <dbReference type="NCBI Taxonomy" id="1503053"/>
    <lineage>
        <taxon>Bacteria</taxon>
        <taxon>Pseudomonadati</taxon>
        <taxon>Pseudomonadota</taxon>
        <taxon>Betaproteobacteria</taxon>
        <taxon>Burkholderiales</taxon>
        <taxon>Burkholderiaceae</taxon>
        <taxon>Burkholderia</taxon>
        <taxon>pseudomallei group</taxon>
    </lineage>
</organism>
<gene>
    <name evidence="8" type="ORF">BSIN_2233</name>
</gene>
<dbReference type="Gene3D" id="3.30.565.10">
    <property type="entry name" value="Histidine kinase-like ATPase, C-terminal domain"/>
    <property type="match status" value="1"/>
</dbReference>
<dbReference type="SMART" id="SM00387">
    <property type="entry name" value="HATPase_c"/>
    <property type="match status" value="1"/>
</dbReference>
<dbReference type="PRINTS" id="PR00344">
    <property type="entry name" value="BCTRLSENSOR"/>
</dbReference>
<dbReference type="AlphaFoldDB" id="A0A238H1C3"/>
<dbReference type="EC" id="2.7.13.3" evidence="2"/>
<dbReference type="PROSITE" id="PS50109">
    <property type="entry name" value="HIS_KIN"/>
    <property type="match status" value="1"/>
</dbReference>
<feature type="domain" description="Histidine kinase" evidence="6">
    <location>
        <begin position="410"/>
        <end position="627"/>
    </location>
</feature>
<keyword evidence="5" id="KW-0812">Transmembrane</keyword>
<keyword evidence="5" id="KW-0472">Membrane</keyword>
<feature type="transmembrane region" description="Helical" evidence="5">
    <location>
        <begin position="49"/>
        <end position="71"/>
    </location>
</feature>
<evidence type="ECO:0000256" key="5">
    <source>
        <dbReference type="SAM" id="Phobius"/>
    </source>
</evidence>
<evidence type="ECO:0000259" key="6">
    <source>
        <dbReference type="PROSITE" id="PS50109"/>
    </source>
</evidence>
<evidence type="ECO:0000313" key="9">
    <source>
        <dbReference type="Proteomes" id="UP000198460"/>
    </source>
</evidence>
<dbReference type="InterPro" id="IPR005467">
    <property type="entry name" value="His_kinase_dom"/>
</dbReference>
<dbReference type="Pfam" id="PF02518">
    <property type="entry name" value="HATPase_c"/>
    <property type="match status" value="1"/>
</dbReference>
<dbReference type="Gene3D" id="3.40.50.2300">
    <property type="match status" value="1"/>
</dbReference>
<evidence type="ECO:0000256" key="4">
    <source>
        <dbReference type="SAM" id="MobiDB-lite"/>
    </source>
</evidence>
<dbReference type="SUPFAM" id="SSF47384">
    <property type="entry name" value="Homodimeric domain of signal transducing histidine kinase"/>
    <property type="match status" value="1"/>
</dbReference>
<dbReference type="PANTHER" id="PTHR43065:SF49">
    <property type="entry name" value="HISTIDINE KINASE"/>
    <property type="match status" value="1"/>
</dbReference>
<feature type="compositionally biased region" description="Gly residues" evidence="4">
    <location>
        <begin position="268"/>
        <end position="281"/>
    </location>
</feature>
<dbReference type="Gene3D" id="3.30.450.20">
    <property type="entry name" value="PAS domain"/>
    <property type="match status" value="2"/>
</dbReference>
<evidence type="ECO:0000256" key="2">
    <source>
        <dbReference type="ARBA" id="ARBA00012438"/>
    </source>
</evidence>
<evidence type="ECO:0000256" key="1">
    <source>
        <dbReference type="ARBA" id="ARBA00000085"/>
    </source>
</evidence>
<dbReference type="GO" id="GO:0000155">
    <property type="term" value="F:phosphorelay sensor kinase activity"/>
    <property type="evidence" value="ECO:0007669"/>
    <property type="project" value="InterPro"/>
</dbReference>
<feature type="region of interest" description="Disordered" evidence="4">
    <location>
        <begin position="13"/>
        <end position="32"/>
    </location>
</feature>
<sequence length="799" mass="86281">MMPIKLFRNRSIMTPERPDASRPTPPDADWEDDASFAAAPEQDFAMRRITLIVMLVAAIVLPCIYVAVMAYNDLRTREATARDVTMRTVRVAEEHALKVFDLSETLDARIVDLVQDLDDNAIRNAEADIHDALNTIGGGYPQVASVSIFGASGMLLANSLYYPAPYASIANRDDFVGIRDGKVTEHISRVMPGPARAPSSGPVFNTGVARRHSDGTFAGMVSIALKASYFVAFYRDLLGGADTPMTMSLTRSNDEVLVSYPPAPHGAAAGGEANGGAGNGAGHAAADDDSATRPGNGRIEHRAGVMQVKRDGDSEIVAYRQVGSYPVFVSCAYRTSAIRRAWYEHLSVLFISMFAPSAALWSVIWLSLKRLRAEEQAWERWQAEASMRRSIESAYRQSRKMEALGNLVGSVAHDFNNLLMIISSNTQIVRRRGIQHLDTELAAIERALKNGQSLTRQLLGVARKQPLRNETIDVAQWLASCRELLKTSLGSKSSLVVDTQPDLWPVRIDVAELELAMINLSVNARDAMPQGGCFTIRAHNIVFRREDGFPLTGDFVQISVEDTGRGMPPDVLARAFEPLFTTKANGMGTGLGLPQVFAFCERSGGLATIDSKVGAGTSVRLYLPRAAAAAKAANTDGGTGNSVEAGASARAARATGNQTKTSAGLKILLVEDNGEVAAGTEALLELLGHQITHASNADDALRMLNQTDASPSAPRAFDLVISDIHMPGTLNGLDLAEAIERADTKLPVILITGYAKEFDRTRHVNARLLSKPFDIALLDGMLQTIQQERDARLAAQASD</sequence>
<dbReference type="PANTHER" id="PTHR43065">
    <property type="entry name" value="SENSOR HISTIDINE KINASE"/>
    <property type="match status" value="1"/>
</dbReference>
<reference evidence="8 9" key="1">
    <citation type="submission" date="2017-04" db="EMBL/GenBank/DDBJ databases">
        <authorList>
            <person name="Afonso C.L."/>
            <person name="Miller P.J."/>
            <person name="Scott M.A."/>
            <person name="Spackman E."/>
            <person name="Goraichik I."/>
            <person name="Dimitrov K.M."/>
            <person name="Suarez D.L."/>
            <person name="Swayne D.E."/>
        </authorList>
    </citation>
    <scope>NUCLEOTIDE SEQUENCE [LARGE SCALE GENOMIC DNA]</scope>
    <source>
        <strain evidence="8">LMG 28154</strain>
    </source>
</reference>
<dbReference type="SUPFAM" id="SSF55874">
    <property type="entry name" value="ATPase domain of HSP90 chaperone/DNA topoisomerase II/histidine kinase"/>
    <property type="match status" value="1"/>
</dbReference>
<dbReference type="InterPro" id="IPR011006">
    <property type="entry name" value="CheY-like_superfamily"/>
</dbReference>
<feature type="domain" description="Response regulatory" evidence="7">
    <location>
        <begin position="666"/>
        <end position="786"/>
    </location>
</feature>
<dbReference type="SMART" id="SM00448">
    <property type="entry name" value="REC"/>
    <property type="match status" value="1"/>
</dbReference>
<dbReference type="InterPro" id="IPR004358">
    <property type="entry name" value="Sig_transdc_His_kin-like_C"/>
</dbReference>
<dbReference type="InterPro" id="IPR036890">
    <property type="entry name" value="HATPase_C_sf"/>
</dbReference>